<feature type="transmembrane region" description="Helical" evidence="6">
    <location>
        <begin position="459"/>
        <end position="477"/>
    </location>
</feature>
<dbReference type="PANTHER" id="PTHR23501:SF154">
    <property type="entry name" value="MULTIDRUG-EFFLUX TRANSPORTER RV1634-RELATED"/>
    <property type="match status" value="1"/>
</dbReference>
<feature type="region of interest" description="Disordered" evidence="5">
    <location>
        <begin position="1"/>
        <end position="30"/>
    </location>
</feature>
<name>A0A3S4SKL2_9ACTO</name>
<feature type="transmembrane region" description="Helical" evidence="6">
    <location>
        <begin position="197"/>
        <end position="217"/>
    </location>
</feature>
<comment type="subcellular location">
    <subcellularLocation>
        <location evidence="1">Cell membrane</location>
        <topology evidence="1">Multi-pass membrane protein</topology>
    </subcellularLocation>
</comment>
<dbReference type="InterPro" id="IPR036259">
    <property type="entry name" value="MFS_trans_sf"/>
</dbReference>
<evidence type="ECO:0000259" key="7">
    <source>
        <dbReference type="PROSITE" id="PS50850"/>
    </source>
</evidence>
<sequence>MPGGAHGTGRRPRAPGRGAGSLANVTPPPAGHPPLSLRAVLTTRLGHLVVAMLTVELLAGMQIYINQTVLPLLATELHARSHYGLVTAAAQVPAFLTMPLGGAMLARWRADRLMTALTALLCAGAVMGAMAPGIGVYVAGEVLRGLAAGALATVTMGVLVAGLPDQWRRLFLAVGSATWVVSSLLGPAYAATIASLWGWRWALVAYVPLLVVARLLMAREIRGLRVEDEGGKAPWSAALALAGGVGLIGALPGGSAWFWPGCGLGAAAALWACTRVFPAGTLRLRPGRRAAIAALAWVCMAYFALDFLVAPGAHDVLGLGAGAIGWALTAAGVCWSVVAMWCGATPARAPVTYMLRTAGGAGCFLTGGLLMAAAFADALPWWWLHVGFSVAGLGMGLTHQDTLIRCVSQPGPDGPDDGISQARAATAVTVASAAGGATLGTAVTAFVAPTDAGVEGPRLVGAVIALSLMLGATALLTRRAAGR</sequence>
<dbReference type="KEGG" id="asla:NCTC11923_01533"/>
<dbReference type="GO" id="GO:0005886">
    <property type="term" value="C:plasma membrane"/>
    <property type="evidence" value="ECO:0007669"/>
    <property type="project" value="UniProtKB-SubCell"/>
</dbReference>
<keyword evidence="9" id="KW-1185">Reference proteome</keyword>
<feature type="transmembrane region" description="Helical" evidence="6">
    <location>
        <begin position="381"/>
        <end position="398"/>
    </location>
</feature>
<feature type="transmembrane region" description="Helical" evidence="6">
    <location>
        <begin position="233"/>
        <end position="251"/>
    </location>
</feature>
<evidence type="ECO:0000256" key="3">
    <source>
        <dbReference type="ARBA" id="ARBA00022989"/>
    </source>
</evidence>
<evidence type="ECO:0000256" key="5">
    <source>
        <dbReference type="SAM" id="MobiDB-lite"/>
    </source>
</evidence>
<dbReference type="STRING" id="1278298.GCA_000428685_01642"/>
<evidence type="ECO:0000256" key="4">
    <source>
        <dbReference type="ARBA" id="ARBA00023136"/>
    </source>
</evidence>
<evidence type="ECO:0000313" key="8">
    <source>
        <dbReference type="EMBL" id="VEG74884.1"/>
    </source>
</evidence>
<evidence type="ECO:0000313" key="9">
    <source>
        <dbReference type="Proteomes" id="UP000276899"/>
    </source>
</evidence>
<dbReference type="Gene3D" id="1.20.1250.20">
    <property type="entry name" value="MFS general substrate transporter like domains"/>
    <property type="match status" value="2"/>
</dbReference>
<dbReference type="Proteomes" id="UP000276899">
    <property type="component" value="Chromosome"/>
</dbReference>
<feature type="transmembrane region" description="Helical" evidence="6">
    <location>
        <begin position="145"/>
        <end position="163"/>
    </location>
</feature>
<feature type="transmembrane region" description="Helical" evidence="6">
    <location>
        <begin position="316"/>
        <end position="341"/>
    </location>
</feature>
<feature type="transmembrane region" description="Helical" evidence="6">
    <location>
        <begin position="257"/>
        <end position="278"/>
    </location>
</feature>
<dbReference type="GO" id="GO:0022857">
    <property type="term" value="F:transmembrane transporter activity"/>
    <property type="evidence" value="ECO:0007669"/>
    <property type="project" value="InterPro"/>
</dbReference>
<feature type="domain" description="Major facilitator superfamily (MFS) profile" evidence="7">
    <location>
        <begin position="48"/>
        <end position="483"/>
    </location>
</feature>
<evidence type="ECO:0000256" key="2">
    <source>
        <dbReference type="ARBA" id="ARBA00022692"/>
    </source>
</evidence>
<evidence type="ECO:0000256" key="6">
    <source>
        <dbReference type="SAM" id="Phobius"/>
    </source>
</evidence>
<protein>
    <submittedName>
        <fullName evidence="8">Arabinose efflux permease</fullName>
    </submittedName>
</protein>
<dbReference type="PANTHER" id="PTHR23501">
    <property type="entry name" value="MAJOR FACILITATOR SUPERFAMILY"/>
    <property type="match status" value="1"/>
</dbReference>
<proteinExistence type="predicted"/>
<keyword evidence="3 6" id="KW-1133">Transmembrane helix</keyword>
<accession>A0A3S4SKL2</accession>
<dbReference type="InterPro" id="IPR020846">
    <property type="entry name" value="MFS_dom"/>
</dbReference>
<dbReference type="Pfam" id="PF07690">
    <property type="entry name" value="MFS_1"/>
    <property type="match status" value="1"/>
</dbReference>
<keyword evidence="4 6" id="KW-0472">Membrane</keyword>
<gene>
    <name evidence="8" type="ORF">NCTC11923_01533</name>
</gene>
<keyword evidence="2 6" id="KW-0812">Transmembrane</keyword>
<feature type="transmembrane region" description="Helical" evidence="6">
    <location>
        <begin position="424"/>
        <end position="447"/>
    </location>
</feature>
<dbReference type="EMBL" id="LR134363">
    <property type="protein sequence ID" value="VEG74884.1"/>
    <property type="molecule type" value="Genomic_DNA"/>
</dbReference>
<feature type="transmembrane region" description="Helical" evidence="6">
    <location>
        <begin position="353"/>
        <end position="375"/>
    </location>
</feature>
<dbReference type="PROSITE" id="PS50850">
    <property type="entry name" value="MFS"/>
    <property type="match status" value="1"/>
</dbReference>
<feature type="transmembrane region" description="Helical" evidence="6">
    <location>
        <begin position="85"/>
        <end position="105"/>
    </location>
</feature>
<feature type="transmembrane region" description="Helical" evidence="6">
    <location>
        <begin position="117"/>
        <end position="139"/>
    </location>
</feature>
<evidence type="ECO:0000256" key="1">
    <source>
        <dbReference type="ARBA" id="ARBA00004651"/>
    </source>
</evidence>
<dbReference type="AlphaFoldDB" id="A0A3S4SKL2"/>
<dbReference type="SUPFAM" id="SSF103473">
    <property type="entry name" value="MFS general substrate transporter"/>
    <property type="match status" value="1"/>
</dbReference>
<feature type="transmembrane region" description="Helical" evidence="6">
    <location>
        <begin position="45"/>
        <end position="65"/>
    </location>
</feature>
<organism evidence="8 9">
    <name type="scientific">Actinomyces slackii</name>
    <dbReference type="NCBI Taxonomy" id="52774"/>
    <lineage>
        <taxon>Bacteria</taxon>
        <taxon>Bacillati</taxon>
        <taxon>Actinomycetota</taxon>
        <taxon>Actinomycetes</taxon>
        <taxon>Actinomycetales</taxon>
        <taxon>Actinomycetaceae</taxon>
        <taxon>Actinomyces</taxon>
    </lineage>
</organism>
<feature type="transmembrane region" description="Helical" evidence="6">
    <location>
        <begin position="290"/>
        <end position="310"/>
    </location>
</feature>
<feature type="transmembrane region" description="Helical" evidence="6">
    <location>
        <begin position="170"/>
        <end position="191"/>
    </location>
</feature>
<reference evidence="8 9" key="1">
    <citation type="submission" date="2018-12" db="EMBL/GenBank/DDBJ databases">
        <authorList>
            <consortium name="Pathogen Informatics"/>
        </authorList>
    </citation>
    <scope>NUCLEOTIDE SEQUENCE [LARGE SCALE GENOMIC DNA]</scope>
    <source>
        <strain evidence="8 9">NCTC11923</strain>
    </source>
</reference>
<dbReference type="InterPro" id="IPR011701">
    <property type="entry name" value="MFS"/>
</dbReference>